<dbReference type="EMBL" id="JBBPFD010000010">
    <property type="protein sequence ID" value="KAK7910448.1"/>
    <property type="molecule type" value="Genomic_DNA"/>
</dbReference>
<protein>
    <recommendedName>
        <fullName evidence="1">HAT C-terminal dimerisation domain-containing protein</fullName>
    </recommendedName>
</protein>
<evidence type="ECO:0000259" key="1">
    <source>
        <dbReference type="Pfam" id="PF05699"/>
    </source>
</evidence>
<dbReference type="Pfam" id="PF05699">
    <property type="entry name" value="Dimer_Tnp_hAT"/>
    <property type="match status" value="1"/>
</dbReference>
<dbReference type="AlphaFoldDB" id="A0AAW0P182"/>
<accession>A0AAW0P182</accession>
<evidence type="ECO:0000313" key="2">
    <source>
        <dbReference type="EMBL" id="KAK7910448.1"/>
    </source>
</evidence>
<evidence type="ECO:0000313" key="3">
    <source>
        <dbReference type="Proteomes" id="UP001460270"/>
    </source>
</evidence>
<dbReference type="Proteomes" id="UP001460270">
    <property type="component" value="Unassembled WGS sequence"/>
</dbReference>
<keyword evidence="3" id="KW-1185">Reference proteome</keyword>
<reference evidence="3" key="1">
    <citation type="submission" date="2024-04" db="EMBL/GenBank/DDBJ databases">
        <title>Salinicola lusitanus LLJ914,a marine bacterium isolated from the Okinawa Trough.</title>
        <authorList>
            <person name="Li J."/>
        </authorList>
    </citation>
    <scope>NUCLEOTIDE SEQUENCE [LARGE SCALE GENOMIC DNA]</scope>
</reference>
<name>A0AAW0P182_9GOBI</name>
<comment type="caution">
    <text evidence="2">The sequence shown here is derived from an EMBL/GenBank/DDBJ whole genome shotgun (WGS) entry which is preliminary data.</text>
</comment>
<feature type="domain" description="HAT C-terminal dimerisation" evidence="1">
    <location>
        <begin position="356"/>
        <end position="416"/>
    </location>
</feature>
<dbReference type="InterPro" id="IPR012337">
    <property type="entry name" value="RNaseH-like_sf"/>
</dbReference>
<gene>
    <name evidence="2" type="ORF">WMY93_015132</name>
</gene>
<organism evidence="2 3">
    <name type="scientific">Mugilogobius chulae</name>
    <name type="common">yellowstripe goby</name>
    <dbReference type="NCBI Taxonomy" id="88201"/>
    <lineage>
        <taxon>Eukaryota</taxon>
        <taxon>Metazoa</taxon>
        <taxon>Chordata</taxon>
        <taxon>Craniata</taxon>
        <taxon>Vertebrata</taxon>
        <taxon>Euteleostomi</taxon>
        <taxon>Actinopterygii</taxon>
        <taxon>Neopterygii</taxon>
        <taxon>Teleostei</taxon>
        <taxon>Neoteleostei</taxon>
        <taxon>Acanthomorphata</taxon>
        <taxon>Gobiaria</taxon>
        <taxon>Gobiiformes</taxon>
        <taxon>Gobioidei</taxon>
        <taxon>Gobiidae</taxon>
        <taxon>Gobionellinae</taxon>
        <taxon>Mugilogobius</taxon>
    </lineage>
</organism>
<dbReference type="SUPFAM" id="SSF53098">
    <property type="entry name" value="Ribonuclease H-like"/>
    <property type="match status" value="1"/>
</dbReference>
<dbReference type="GO" id="GO:0046983">
    <property type="term" value="F:protein dimerization activity"/>
    <property type="evidence" value="ECO:0007669"/>
    <property type="project" value="InterPro"/>
</dbReference>
<dbReference type="PANTHER" id="PTHR45913:SF10">
    <property type="entry name" value="DUF4371 DOMAIN-CONTAINING PROTEIN"/>
    <property type="match status" value="1"/>
</dbReference>
<dbReference type="PANTHER" id="PTHR45913">
    <property type="entry name" value="EPM2A-INTERACTING PROTEIN 1"/>
    <property type="match status" value="1"/>
</dbReference>
<proteinExistence type="predicted"/>
<dbReference type="InterPro" id="IPR008906">
    <property type="entry name" value="HATC_C_dom"/>
</dbReference>
<sequence length="438" mass="49755">MSTNGPKEELLELIPLRGQTRGEDICTAVMDCLKAKQINTSYLVSVATDGAPSMTGAQKGFVALLQKSLGKKLLAFHCIVHQEALCAQMFPQECTEVMNLVIQIVNKIMAKGLNHRQFCLLLQEAESEYSDLLLHNKVRWLSRGEVLKRFAACLDHIKTFLESKNLVYPEMAHPEWLGKLHFMVDMTSHLNTLNKKLQGKGNTALQLLEDVLAFERKMTLFAGDVQKGTFSHFPSLKAMQEANNNVDCDYFHRAIVVMQSAFGDRFSEFRKEKSTLSFPLAPLSVDVSLLNMDPFTDVSRPDLELELADIVDKEMWTSKFVTLTAELENVARQKARLAQIHKWSDIENLPKPDKMVFETWNELPSTYENMKKYAFGVLSIFGSTYICEQLFSNVNYIKSKYRSRLTDESLQSCVKIKVTSYSPNITELSNELQGQKSH</sequence>